<dbReference type="EMBL" id="BARS01016419">
    <property type="protein sequence ID" value="GAF87117.1"/>
    <property type="molecule type" value="Genomic_DNA"/>
</dbReference>
<name>X0TG53_9ZZZZ</name>
<proteinExistence type="predicted"/>
<organism evidence="1">
    <name type="scientific">marine sediment metagenome</name>
    <dbReference type="NCBI Taxonomy" id="412755"/>
    <lineage>
        <taxon>unclassified sequences</taxon>
        <taxon>metagenomes</taxon>
        <taxon>ecological metagenomes</taxon>
    </lineage>
</organism>
<gene>
    <name evidence="1" type="ORF">S01H1_27022</name>
</gene>
<protein>
    <submittedName>
        <fullName evidence="1">Uncharacterized protein</fullName>
    </submittedName>
</protein>
<comment type="caution">
    <text evidence="1">The sequence shown here is derived from an EMBL/GenBank/DDBJ whole genome shotgun (WGS) entry which is preliminary data.</text>
</comment>
<dbReference type="AlphaFoldDB" id="X0TG53"/>
<reference evidence="1" key="1">
    <citation type="journal article" date="2014" name="Front. Microbiol.">
        <title>High frequency of phylogenetically diverse reductive dehalogenase-homologous genes in deep subseafloor sedimentary metagenomes.</title>
        <authorList>
            <person name="Kawai M."/>
            <person name="Futagami T."/>
            <person name="Toyoda A."/>
            <person name="Takaki Y."/>
            <person name="Nishi S."/>
            <person name="Hori S."/>
            <person name="Arai W."/>
            <person name="Tsubouchi T."/>
            <person name="Morono Y."/>
            <person name="Uchiyama I."/>
            <person name="Ito T."/>
            <person name="Fujiyama A."/>
            <person name="Inagaki F."/>
            <person name="Takami H."/>
        </authorList>
    </citation>
    <scope>NUCLEOTIDE SEQUENCE</scope>
    <source>
        <strain evidence="1">Expedition CK06-06</strain>
    </source>
</reference>
<feature type="non-terminal residue" evidence="1">
    <location>
        <position position="67"/>
    </location>
</feature>
<evidence type="ECO:0000313" key="1">
    <source>
        <dbReference type="EMBL" id="GAF87117.1"/>
    </source>
</evidence>
<accession>X0TG53</accession>
<sequence>MKKSLIVGIVILALIIVLGICFYPSSPTVDCLIDSDCVVFGETGDCNCGCYNKDNLPSSTGGECFCA</sequence>